<dbReference type="Proteomes" id="UP000095787">
    <property type="component" value="Unassembled WGS sequence"/>
</dbReference>
<accession>A0A173ZPK7</accession>
<dbReference type="AlphaFoldDB" id="A0A173ZPK7"/>
<gene>
    <name evidence="1" type="ORF">ERS852456_00772</name>
</gene>
<evidence type="ECO:0000313" key="2">
    <source>
        <dbReference type="Proteomes" id="UP000095787"/>
    </source>
</evidence>
<name>A0A173ZPK7_9FIRM</name>
<protein>
    <submittedName>
        <fullName evidence="1">Uncharacterized protein</fullName>
    </submittedName>
</protein>
<evidence type="ECO:0000313" key="1">
    <source>
        <dbReference type="EMBL" id="CUN77158.1"/>
    </source>
</evidence>
<proteinExistence type="predicted"/>
<reference evidence="1 2" key="1">
    <citation type="submission" date="2015-09" db="EMBL/GenBank/DDBJ databases">
        <authorList>
            <consortium name="Pathogen Informatics"/>
        </authorList>
    </citation>
    <scope>NUCLEOTIDE SEQUENCE [LARGE SCALE GENOMIC DNA]</scope>
    <source>
        <strain evidence="1 2">2789STDY5834841</strain>
    </source>
</reference>
<organism evidence="1 2">
    <name type="scientific">[Ruminococcus] torques</name>
    <dbReference type="NCBI Taxonomy" id="33039"/>
    <lineage>
        <taxon>Bacteria</taxon>
        <taxon>Bacillati</taxon>
        <taxon>Bacillota</taxon>
        <taxon>Clostridia</taxon>
        <taxon>Lachnospirales</taxon>
        <taxon>Lachnospiraceae</taxon>
        <taxon>Mediterraneibacter</taxon>
    </lineage>
</organism>
<dbReference type="EMBL" id="CYZO01000008">
    <property type="protein sequence ID" value="CUN77158.1"/>
    <property type="molecule type" value="Genomic_DNA"/>
</dbReference>
<sequence length="113" mass="13177">METSEKVVLREQPEIKDLLQTLMKQGLKKEQRRSYPIVLTSIQILRMVYETRADASSRMSADQISDVALSLEYVKQYGEAHKELNYKQACLLEQCVARRSYNLYSDVQRGEML</sequence>